<name>A0AAD5TED9_9FUNG</name>
<dbReference type="GO" id="GO:0005524">
    <property type="term" value="F:ATP binding"/>
    <property type="evidence" value="ECO:0007669"/>
    <property type="project" value="UniProtKB-KW"/>
</dbReference>
<dbReference type="SUPFAM" id="SSF52540">
    <property type="entry name" value="P-loop containing nucleoside triphosphate hydrolases"/>
    <property type="match status" value="1"/>
</dbReference>
<keyword evidence="12" id="KW-1185">Reference proteome</keyword>
<dbReference type="CDD" id="cd00071">
    <property type="entry name" value="GMPK"/>
    <property type="match status" value="1"/>
</dbReference>
<keyword evidence="7" id="KW-0067">ATP-binding</keyword>
<dbReference type="InterPro" id="IPR008144">
    <property type="entry name" value="Guanylate_kin-like_dom"/>
</dbReference>
<comment type="caution">
    <text evidence="11">The sequence shown here is derived from an EMBL/GenBank/DDBJ whole genome shotgun (WGS) entry which is preliminary data.</text>
</comment>
<dbReference type="PANTHER" id="PTHR23117:SF13">
    <property type="entry name" value="GUANYLATE KINASE"/>
    <property type="match status" value="1"/>
</dbReference>
<dbReference type="SMART" id="SM00072">
    <property type="entry name" value="GuKc"/>
    <property type="match status" value="1"/>
</dbReference>
<evidence type="ECO:0000259" key="10">
    <source>
        <dbReference type="PROSITE" id="PS50052"/>
    </source>
</evidence>
<protein>
    <recommendedName>
        <fullName evidence="3">Guanylate kinase</fullName>
        <ecNumber evidence="2">2.7.4.8</ecNumber>
    </recommendedName>
    <alternativeName>
        <fullName evidence="8">GMP kinase</fullName>
    </alternativeName>
</protein>
<evidence type="ECO:0000256" key="5">
    <source>
        <dbReference type="ARBA" id="ARBA00022741"/>
    </source>
</evidence>
<comment type="similarity">
    <text evidence="1">Belongs to the guanylate kinase family.</text>
</comment>
<evidence type="ECO:0000256" key="3">
    <source>
        <dbReference type="ARBA" id="ARBA00016296"/>
    </source>
</evidence>
<dbReference type="GO" id="GO:0004385">
    <property type="term" value="F:GMP kinase activity"/>
    <property type="evidence" value="ECO:0007669"/>
    <property type="project" value="UniProtKB-EC"/>
</dbReference>
<dbReference type="PROSITE" id="PS50052">
    <property type="entry name" value="GUANYLATE_KINASE_2"/>
    <property type="match status" value="1"/>
</dbReference>
<keyword evidence="5" id="KW-0547">Nucleotide-binding</keyword>
<reference evidence="11" key="1">
    <citation type="submission" date="2020-05" db="EMBL/GenBank/DDBJ databases">
        <title>Phylogenomic resolution of chytrid fungi.</title>
        <authorList>
            <person name="Stajich J.E."/>
            <person name="Amses K."/>
            <person name="Simmons R."/>
            <person name="Seto K."/>
            <person name="Myers J."/>
            <person name="Bonds A."/>
            <person name="Quandt C.A."/>
            <person name="Barry K."/>
            <person name="Liu P."/>
            <person name="Grigoriev I."/>
            <person name="Longcore J.E."/>
            <person name="James T.Y."/>
        </authorList>
    </citation>
    <scope>NUCLEOTIDE SEQUENCE</scope>
    <source>
        <strain evidence="11">JEL0379</strain>
    </source>
</reference>
<evidence type="ECO:0000256" key="8">
    <source>
        <dbReference type="ARBA" id="ARBA00030128"/>
    </source>
</evidence>
<accession>A0AAD5TED9</accession>
<evidence type="ECO:0000256" key="4">
    <source>
        <dbReference type="ARBA" id="ARBA00022679"/>
    </source>
</evidence>
<dbReference type="FunFam" id="3.30.63.10:FF:000002">
    <property type="entry name" value="Guanylate kinase 1"/>
    <property type="match status" value="1"/>
</dbReference>
<dbReference type="EMBL" id="JADGJQ010000073">
    <property type="protein sequence ID" value="KAJ3172903.1"/>
    <property type="molecule type" value="Genomic_DNA"/>
</dbReference>
<dbReference type="AlphaFoldDB" id="A0AAD5TED9"/>
<keyword evidence="6" id="KW-0418">Kinase</keyword>
<dbReference type="NCBIfam" id="TIGR03263">
    <property type="entry name" value="guanyl_kin"/>
    <property type="match status" value="1"/>
</dbReference>
<keyword evidence="4" id="KW-0808">Transferase</keyword>
<evidence type="ECO:0000313" key="11">
    <source>
        <dbReference type="EMBL" id="KAJ3172903.1"/>
    </source>
</evidence>
<dbReference type="Pfam" id="PF00625">
    <property type="entry name" value="Guanylate_kin"/>
    <property type="match status" value="1"/>
</dbReference>
<feature type="region of interest" description="Disordered" evidence="9">
    <location>
        <begin position="60"/>
        <end position="91"/>
    </location>
</feature>
<evidence type="ECO:0000256" key="1">
    <source>
        <dbReference type="ARBA" id="ARBA00005790"/>
    </source>
</evidence>
<dbReference type="GO" id="GO:0005829">
    <property type="term" value="C:cytosol"/>
    <property type="evidence" value="ECO:0007669"/>
    <property type="project" value="TreeGrafter"/>
</dbReference>
<dbReference type="HAMAP" id="MF_00328">
    <property type="entry name" value="Guanylate_kinase"/>
    <property type="match status" value="1"/>
</dbReference>
<organism evidence="11 12">
    <name type="scientific">Geranomyces variabilis</name>
    <dbReference type="NCBI Taxonomy" id="109894"/>
    <lineage>
        <taxon>Eukaryota</taxon>
        <taxon>Fungi</taxon>
        <taxon>Fungi incertae sedis</taxon>
        <taxon>Chytridiomycota</taxon>
        <taxon>Chytridiomycota incertae sedis</taxon>
        <taxon>Chytridiomycetes</taxon>
        <taxon>Spizellomycetales</taxon>
        <taxon>Powellomycetaceae</taxon>
        <taxon>Geranomyces</taxon>
    </lineage>
</organism>
<evidence type="ECO:0000313" key="12">
    <source>
        <dbReference type="Proteomes" id="UP001212152"/>
    </source>
</evidence>
<dbReference type="InterPro" id="IPR008145">
    <property type="entry name" value="GK/Ca_channel_bsu"/>
</dbReference>
<evidence type="ECO:0000256" key="2">
    <source>
        <dbReference type="ARBA" id="ARBA00012961"/>
    </source>
</evidence>
<dbReference type="EC" id="2.7.4.8" evidence="2"/>
<proteinExistence type="inferred from homology"/>
<dbReference type="Proteomes" id="UP001212152">
    <property type="component" value="Unassembled WGS sequence"/>
</dbReference>
<evidence type="ECO:0000256" key="6">
    <source>
        <dbReference type="ARBA" id="ARBA00022777"/>
    </source>
</evidence>
<dbReference type="InterPro" id="IPR020590">
    <property type="entry name" value="Guanylate_kinase_CS"/>
</dbReference>
<feature type="domain" description="Guanylate kinase-like" evidence="10">
    <location>
        <begin position="98"/>
        <end position="289"/>
    </location>
</feature>
<dbReference type="FunFam" id="3.40.50.300:FF:000776">
    <property type="entry name" value="Guanylate kinase 2"/>
    <property type="match status" value="1"/>
</dbReference>
<dbReference type="InterPro" id="IPR027417">
    <property type="entry name" value="P-loop_NTPase"/>
</dbReference>
<evidence type="ECO:0000256" key="9">
    <source>
        <dbReference type="SAM" id="MobiDB-lite"/>
    </source>
</evidence>
<evidence type="ECO:0000256" key="7">
    <source>
        <dbReference type="ARBA" id="ARBA00022840"/>
    </source>
</evidence>
<sequence>MLPAAVAARCCRRAYATVPSPVFASRSPATRKQGVRLLAAVALVGVSSLGGYRLYHSLKASRQQHHAEEDNTPLVKPAHHPPSVAAGKAAPGAAAEQPRPIILCGPSGTGKSTLLKRLLAENPTKFGFSVSHTTRKPRAGEVDGKDYHFVTPDQFTALVAERAFVEHATFAGNSYGTSLTAVSDVLASGRNVILDIDVQGVRQLQEAIKKGHAQMQGGSPLFLFVAPPSMKDLEQRLRGRGTENEETLKKRLEAANGEMEWGTGEGHVDRVIVNSDVETAYRELNEAIFGKKP</sequence>
<dbReference type="Gene3D" id="3.40.50.300">
    <property type="entry name" value="P-loop containing nucleotide triphosphate hydrolases"/>
    <property type="match status" value="1"/>
</dbReference>
<dbReference type="PANTHER" id="PTHR23117">
    <property type="entry name" value="GUANYLATE KINASE-RELATED"/>
    <property type="match status" value="1"/>
</dbReference>
<dbReference type="PROSITE" id="PS00856">
    <property type="entry name" value="GUANYLATE_KINASE_1"/>
    <property type="match status" value="1"/>
</dbReference>
<dbReference type="InterPro" id="IPR017665">
    <property type="entry name" value="Guanylate_kinase"/>
</dbReference>
<gene>
    <name evidence="11" type="ORF">HDU87_007739</name>
</gene>